<keyword evidence="5" id="KW-1185">Reference proteome</keyword>
<feature type="non-terminal residue" evidence="4">
    <location>
        <position position="1"/>
    </location>
</feature>
<feature type="signal peptide" evidence="2">
    <location>
        <begin position="1"/>
        <end position="17"/>
    </location>
</feature>
<evidence type="ECO:0000313" key="4">
    <source>
        <dbReference type="EMBL" id="CAJ0583504.1"/>
    </source>
</evidence>
<comment type="caution">
    <text evidence="4">The sequence shown here is derived from an EMBL/GenBank/DDBJ whole genome shotgun (WGS) entry which is preliminary data.</text>
</comment>
<dbReference type="PROSITE" id="PS51670">
    <property type="entry name" value="SHKT"/>
    <property type="match status" value="1"/>
</dbReference>
<accession>A0AA36GA05</accession>
<organism evidence="4 5">
    <name type="scientific">Mesorhabditis spiculigera</name>
    <dbReference type="NCBI Taxonomy" id="96644"/>
    <lineage>
        <taxon>Eukaryota</taxon>
        <taxon>Metazoa</taxon>
        <taxon>Ecdysozoa</taxon>
        <taxon>Nematoda</taxon>
        <taxon>Chromadorea</taxon>
        <taxon>Rhabditida</taxon>
        <taxon>Rhabditina</taxon>
        <taxon>Rhabditomorpha</taxon>
        <taxon>Rhabditoidea</taxon>
        <taxon>Rhabditidae</taxon>
        <taxon>Mesorhabditinae</taxon>
        <taxon>Mesorhabditis</taxon>
    </lineage>
</organism>
<evidence type="ECO:0000313" key="5">
    <source>
        <dbReference type="Proteomes" id="UP001177023"/>
    </source>
</evidence>
<proteinExistence type="predicted"/>
<dbReference type="InterPro" id="IPR003582">
    <property type="entry name" value="ShKT_dom"/>
</dbReference>
<protein>
    <recommendedName>
        <fullName evidence="3">ShKT domain-containing protein</fullName>
    </recommendedName>
</protein>
<dbReference type="AlphaFoldDB" id="A0AA36GA05"/>
<keyword evidence="2" id="KW-0732">Signal</keyword>
<feature type="domain" description="ShKT" evidence="3">
    <location>
        <begin position="235"/>
        <end position="273"/>
    </location>
</feature>
<dbReference type="Proteomes" id="UP001177023">
    <property type="component" value="Unassembled WGS sequence"/>
</dbReference>
<comment type="caution">
    <text evidence="1">Lacks conserved residue(s) required for the propagation of feature annotation.</text>
</comment>
<reference evidence="4" key="1">
    <citation type="submission" date="2023-06" db="EMBL/GenBank/DDBJ databases">
        <authorList>
            <person name="Delattre M."/>
        </authorList>
    </citation>
    <scope>NUCLEOTIDE SEQUENCE</scope>
    <source>
        <strain evidence="4">AF72</strain>
    </source>
</reference>
<feature type="chain" id="PRO_5041282855" description="ShKT domain-containing protein" evidence="2">
    <location>
        <begin position="18"/>
        <end position="342"/>
    </location>
</feature>
<evidence type="ECO:0000256" key="2">
    <source>
        <dbReference type="SAM" id="SignalP"/>
    </source>
</evidence>
<gene>
    <name evidence="4" type="ORF">MSPICULIGERA_LOCUS21581</name>
</gene>
<dbReference type="EMBL" id="CATQJA010002665">
    <property type="protein sequence ID" value="CAJ0583504.1"/>
    <property type="molecule type" value="Genomic_DNA"/>
</dbReference>
<evidence type="ECO:0000259" key="3">
    <source>
        <dbReference type="PROSITE" id="PS51670"/>
    </source>
</evidence>
<sequence length="342" mass="39559">MRCYLLPFLFWIFALHAYEHDMYLMKLVFRYIYENDKKYPYADSLGVSPTPNTLISTTYSESDLAFYDTLEKAYELEQAEQNSLLNSVPIDNGYGMTEDIKPILPEEAPAQVDDKPAYNAESDAFGSYGSPPDESGELEDFRNIPDPYLKHRDPATTLPPMTTTTNFPELIQPQGPPSVPKQFFKKTGRTLIYSIKRPLSSERNPLVSGDPNMEILEKMKNDRRYARIIVEHSLEIKSDTFHHCCEWALAGMCDRHWQKVRKYCPRSCGLLVCEDLEGLQSCTRLLDVDPEECYTNLRTTKPEQIELHGVKTFKNREDPSQKKTRKIRYKRRFKKAKSAVPV</sequence>
<evidence type="ECO:0000256" key="1">
    <source>
        <dbReference type="PROSITE-ProRule" id="PRU01005"/>
    </source>
</evidence>
<name>A0AA36GA05_9BILA</name>
<dbReference type="Pfam" id="PF01549">
    <property type="entry name" value="ShK"/>
    <property type="match status" value="1"/>
</dbReference>